<evidence type="ECO:0000313" key="1">
    <source>
        <dbReference type="EMBL" id="PPQ28493.1"/>
    </source>
</evidence>
<keyword evidence="2" id="KW-1185">Reference proteome</keyword>
<evidence type="ECO:0000313" key="2">
    <source>
        <dbReference type="Proteomes" id="UP000239089"/>
    </source>
</evidence>
<organism evidence="1 2">
    <name type="scientific">Rhodoblastus sphagnicola</name>
    <dbReference type="NCBI Taxonomy" id="333368"/>
    <lineage>
        <taxon>Bacteria</taxon>
        <taxon>Pseudomonadati</taxon>
        <taxon>Pseudomonadota</taxon>
        <taxon>Alphaproteobacteria</taxon>
        <taxon>Hyphomicrobiales</taxon>
        <taxon>Rhodoblastaceae</taxon>
        <taxon>Rhodoblastus</taxon>
    </lineage>
</organism>
<dbReference type="EMBL" id="NHSJ01000107">
    <property type="protein sequence ID" value="PPQ28493.1"/>
    <property type="molecule type" value="Genomic_DNA"/>
</dbReference>
<dbReference type="AlphaFoldDB" id="A0A2S6N1K3"/>
<protein>
    <recommendedName>
        <fullName evidence="3">DUF218 domain-containing protein</fullName>
    </recommendedName>
</protein>
<accession>A0A2S6N1K3</accession>
<proteinExistence type="predicted"/>
<gene>
    <name evidence="1" type="ORF">CCR94_17510</name>
</gene>
<comment type="caution">
    <text evidence="1">The sequence shown here is derived from an EMBL/GenBank/DDBJ whole genome shotgun (WGS) entry which is preliminary data.</text>
</comment>
<evidence type="ECO:0008006" key="3">
    <source>
        <dbReference type="Google" id="ProtNLM"/>
    </source>
</evidence>
<reference evidence="1 2" key="1">
    <citation type="journal article" date="2018" name="Arch. Microbiol.">
        <title>New insights into the metabolic potential of the phototrophic purple bacterium Rhodopila globiformis DSM 161(T) from its draft genome sequence and evidence for a vanadium-dependent nitrogenase.</title>
        <authorList>
            <person name="Imhoff J.F."/>
            <person name="Rahn T."/>
            <person name="Kunzel S."/>
            <person name="Neulinger S.C."/>
        </authorList>
    </citation>
    <scope>NUCLEOTIDE SEQUENCE [LARGE SCALE GENOMIC DNA]</scope>
    <source>
        <strain evidence="1 2">DSM 16996</strain>
    </source>
</reference>
<dbReference type="Proteomes" id="UP000239089">
    <property type="component" value="Unassembled WGS sequence"/>
</dbReference>
<name>A0A2S6N1K3_9HYPH</name>
<sequence>MAMALRKVIVVPDGLQAERGTGRALPQPSFMYRGVLDHAARQYLRDTLYLAPANDFGCGVCEQAAAAAYLRKAAPDVVCVAVAYGQSNYIDTRGNARGMRLHFEQRSAWPVPPITLIAARPHARRAALCFRKEGFLIERLVAVDCSIPPEEPVVSRLWYYRWPTIHATYEALAYLRDLLRPAA</sequence>